<dbReference type="Pfam" id="PF01554">
    <property type="entry name" value="MatE"/>
    <property type="match status" value="2"/>
</dbReference>
<feature type="transmembrane region" description="Helical" evidence="7">
    <location>
        <begin position="330"/>
        <end position="350"/>
    </location>
</feature>
<dbReference type="STRING" id="1656094.BFC18_04010"/>
<dbReference type="InterPro" id="IPR052031">
    <property type="entry name" value="Membrane_Transporter-Flippase"/>
</dbReference>
<feature type="transmembrane region" description="Helical" evidence="7">
    <location>
        <begin position="103"/>
        <end position="121"/>
    </location>
</feature>
<protein>
    <submittedName>
        <fullName evidence="8">MATE family efflux transporter</fullName>
    </submittedName>
</protein>
<dbReference type="PANTHER" id="PTHR43549">
    <property type="entry name" value="MULTIDRUG RESISTANCE PROTEIN YPNP-RELATED"/>
    <property type="match status" value="1"/>
</dbReference>
<feature type="transmembrane region" description="Helical" evidence="7">
    <location>
        <begin position="30"/>
        <end position="50"/>
    </location>
</feature>
<dbReference type="EMBL" id="MDHN01000006">
    <property type="protein sequence ID" value="OFC72277.1"/>
    <property type="molecule type" value="Genomic_DNA"/>
</dbReference>
<dbReference type="InterPro" id="IPR002528">
    <property type="entry name" value="MATE_fam"/>
</dbReference>
<dbReference type="InterPro" id="IPR048279">
    <property type="entry name" value="MdtK-like"/>
</dbReference>
<dbReference type="Proteomes" id="UP000175691">
    <property type="component" value="Unassembled WGS sequence"/>
</dbReference>
<dbReference type="AlphaFoldDB" id="A0A1E7ZFJ6"/>
<evidence type="ECO:0000256" key="5">
    <source>
        <dbReference type="ARBA" id="ARBA00022989"/>
    </source>
</evidence>
<evidence type="ECO:0000313" key="8">
    <source>
        <dbReference type="EMBL" id="OFC72277.1"/>
    </source>
</evidence>
<feature type="transmembrane region" description="Helical" evidence="7">
    <location>
        <begin position="394"/>
        <end position="418"/>
    </location>
</feature>
<dbReference type="PIRSF" id="PIRSF006603">
    <property type="entry name" value="DinF"/>
    <property type="match status" value="1"/>
</dbReference>
<feature type="transmembrane region" description="Helical" evidence="7">
    <location>
        <begin position="56"/>
        <end position="83"/>
    </location>
</feature>
<feature type="transmembrane region" description="Helical" evidence="7">
    <location>
        <begin position="174"/>
        <end position="198"/>
    </location>
</feature>
<dbReference type="GO" id="GO:0005886">
    <property type="term" value="C:plasma membrane"/>
    <property type="evidence" value="ECO:0007669"/>
    <property type="project" value="UniProtKB-SubCell"/>
</dbReference>
<proteinExistence type="predicted"/>
<evidence type="ECO:0000313" key="9">
    <source>
        <dbReference type="Proteomes" id="UP000175691"/>
    </source>
</evidence>
<dbReference type="PANTHER" id="PTHR43549:SF3">
    <property type="entry name" value="MULTIDRUG RESISTANCE PROTEIN YPNP-RELATED"/>
    <property type="match status" value="1"/>
</dbReference>
<dbReference type="NCBIfam" id="TIGR00797">
    <property type="entry name" value="matE"/>
    <property type="match status" value="1"/>
</dbReference>
<evidence type="ECO:0000256" key="3">
    <source>
        <dbReference type="ARBA" id="ARBA00022475"/>
    </source>
</evidence>
<gene>
    <name evidence="8" type="ORF">BFC18_04010</name>
</gene>
<keyword evidence="3" id="KW-1003">Cell membrane</keyword>
<keyword evidence="5 7" id="KW-1133">Transmembrane helix</keyword>
<feature type="transmembrane region" description="Helical" evidence="7">
    <location>
        <begin position="204"/>
        <end position="225"/>
    </location>
</feature>
<evidence type="ECO:0000256" key="4">
    <source>
        <dbReference type="ARBA" id="ARBA00022692"/>
    </source>
</evidence>
<sequence length="459" mass="49320">MTDSKKNVRATSLTEGDVGTILKRMTIPMILGMIMMMSFGLVDTFFVSLLGTEPLAAISFTFPVTFTVISLNIGLGIGTSAIIGKLQGSGNLEESREYATSSLMLSFSLVGGLAVIGYLTIDPIFALLNADASLMPLIHDYMTLWYLSSVFLALPMVGNSVLRASGDTRTPSILMAVGGGLNAALDPIFIFGVGPIPAMGIEGAALATLLAWIVGAVWIIWYMAVRKQLMVPRLLTFSELKKSALPVLRIGLPAAGANMLTPIAGGVMTAVVANYGAEAVAAWGVGNRLESIASIVILALSMTLPPIISQNVGASLYDRVEASYRLTLKFVVFWQLLVFAILWLLSDWIATSFAEEAEVASLIHLFLMIVPLGYGFQGIIILTNSSLNAMHRPMAALVLSFIRLFIFYVPVSYAASLFFGLKGLFWGVVAANLCMATVSYIYFNRALSEHRQEPGEQTA</sequence>
<comment type="caution">
    <text evidence="8">The sequence shown here is derived from an EMBL/GenBank/DDBJ whole genome shotgun (WGS) entry which is preliminary data.</text>
</comment>
<evidence type="ECO:0000256" key="6">
    <source>
        <dbReference type="ARBA" id="ARBA00023136"/>
    </source>
</evidence>
<feature type="transmembrane region" description="Helical" evidence="7">
    <location>
        <begin position="141"/>
        <end position="162"/>
    </location>
</feature>
<accession>A0A1E7ZFJ6</accession>
<comment type="subcellular location">
    <subcellularLocation>
        <location evidence="1">Cell inner membrane</location>
        <topology evidence="1">Multi-pass membrane protein</topology>
    </subcellularLocation>
</comment>
<keyword evidence="9" id="KW-1185">Reference proteome</keyword>
<reference evidence="8 9" key="1">
    <citation type="submission" date="2016-08" db="EMBL/GenBank/DDBJ databases">
        <authorList>
            <person name="Seilhamer J.J."/>
        </authorList>
    </citation>
    <scope>NUCLEOTIDE SEQUENCE [LARGE SCALE GENOMIC DNA]</scope>
    <source>
        <strain evidence="8 9">KCTC 42603</strain>
    </source>
</reference>
<keyword evidence="2" id="KW-0813">Transport</keyword>
<evidence type="ECO:0000256" key="2">
    <source>
        <dbReference type="ARBA" id="ARBA00022448"/>
    </source>
</evidence>
<feature type="transmembrane region" description="Helical" evidence="7">
    <location>
        <begin position="362"/>
        <end position="382"/>
    </location>
</feature>
<organism evidence="8 9">
    <name type="scientific">Alteromonas confluentis</name>
    <dbReference type="NCBI Taxonomy" id="1656094"/>
    <lineage>
        <taxon>Bacteria</taxon>
        <taxon>Pseudomonadati</taxon>
        <taxon>Pseudomonadota</taxon>
        <taxon>Gammaproteobacteria</taxon>
        <taxon>Alteromonadales</taxon>
        <taxon>Alteromonadaceae</taxon>
        <taxon>Alteromonas/Salinimonas group</taxon>
        <taxon>Alteromonas</taxon>
    </lineage>
</organism>
<evidence type="ECO:0000256" key="1">
    <source>
        <dbReference type="ARBA" id="ARBA00004429"/>
    </source>
</evidence>
<feature type="transmembrane region" description="Helical" evidence="7">
    <location>
        <begin position="292"/>
        <end position="309"/>
    </location>
</feature>
<dbReference type="GO" id="GO:0015297">
    <property type="term" value="F:antiporter activity"/>
    <property type="evidence" value="ECO:0007669"/>
    <property type="project" value="InterPro"/>
</dbReference>
<keyword evidence="4 7" id="KW-0812">Transmembrane</keyword>
<evidence type="ECO:0000256" key="7">
    <source>
        <dbReference type="SAM" id="Phobius"/>
    </source>
</evidence>
<keyword evidence="6 7" id="KW-0472">Membrane</keyword>
<feature type="transmembrane region" description="Helical" evidence="7">
    <location>
        <begin position="424"/>
        <end position="443"/>
    </location>
</feature>
<dbReference type="GO" id="GO:0042910">
    <property type="term" value="F:xenobiotic transmembrane transporter activity"/>
    <property type="evidence" value="ECO:0007669"/>
    <property type="project" value="InterPro"/>
</dbReference>
<name>A0A1E7ZFJ6_9ALTE</name>